<evidence type="ECO:0000259" key="1">
    <source>
        <dbReference type="SMART" id="SM00860"/>
    </source>
</evidence>
<dbReference type="Pfam" id="PF09346">
    <property type="entry name" value="SMI1_KNR4"/>
    <property type="match status" value="1"/>
</dbReference>
<name>A0A5J6WJ80_MORMI</name>
<dbReference type="SUPFAM" id="SSF160631">
    <property type="entry name" value="SMI1/KNR4-like"/>
    <property type="match status" value="1"/>
</dbReference>
<feature type="domain" description="Knr4/Smi1-like" evidence="1">
    <location>
        <begin position="19"/>
        <end position="145"/>
    </location>
</feature>
<reference evidence="2 3" key="1">
    <citation type="submission" date="2019-09" db="EMBL/GenBank/DDBJ databases">
        <title>Hybrid Assembly of the complete Genome of the Deep-Sea Bacterium Moritella marina from long Nanopore and Illumina reads.</title>
        <authorList>
            <person name="Magin S."/>
            <person name="Georgoulis A."/>
            <person name="Papadimitriou K."/>
            <person name="Iliakis G."/>
            <person name="Vorgias C.E."/>
        </authorList>
    </citation>
    <scope>NUCLEOTIDE SEQUENCE [LARGE SCALE GENOMIC DNA]</scope>
    <source>
        <strain evidence="2 3">MP-1</strain>
    </source>
</reference>
<dbReference type="EMBL" id="CP044399">
    <property type="protein sequence ID" value="QFI37318.1"/>
    <property type="molecule type" value="Genomic_DNA"/>
</dbReference>
<dbReference type="Gene3D" id="3.40.1580.10">
    <property type="entry name" value="SMI1/KNR4-like"/>
    <property type="match status" value="1"/>
</dbReference>
<dbReference type="InterPro" id="IPR037883">
    <property type="entry name" value="Knr4/Smi1-like_sf"/>
</dbReference>
<dbReference type="KEGG" id="mmaa:FR932_05485"/>
<protein>
    <submittedName>
        <fullName evidence="2">SMI1/KNR4 family protein</fullName>
    </submittedName>
</protein>
<dbReference type="OrthoDB" id="6226118at2"/>
<evidence type="ECO:0000313" key="2">
    <source>
        <dbReference type="EMBL" id="QFI37318.1"/>
    </source>
</evidence>
<dbReference type="InterPro" id="IPR018958">
    <property type="entry name" value="Knr4/Smi1-like_dom"/>
</dbReference>
<evidence type="ECO:0000313" key="3">
    <source>
        <dbReference type="Proteomes" id="UP000327424"/>
    </source>
</evidence>
<gene>
    <name evidence="2" type="ORF">FR932_05485</name>
</gene>
<sequence length="149" mass="17216">MYSIDQFVKNWGSKNIMVPISNHDIAELESKLTVFLPDAYKYLISTYGLVHTPNVLTKICDLNSDISEVQDFLGLEDIFTLSQLYEMTGMPKGHILFASDCKGDMFCFKLKDCKINNKDCPVWFFNRELCTVNKVSNTFTEWLEQFNTL</sequence>
<dbReference type="AlphaFoldDB" id="A0A5J6WJ80"/>
<keyword evidence="3" id="KW-1185">Reference proteome</keyword>
<proteinExistence type="predicted"/>
<accession>A0A5J6WJ80</accession>
<dbReference type="RefSeq" id="WP_019439852.1">
    <property type="nucleotide sequence ID" value="NZ_ALOE01000004.1"/>
</dbReference>
<dbReference type="SMART" id="SM00860">
    <property type="entry name" value="SMI1_KNR4"/>
    <property type="match status" value="1"/>
</dbReference>
<dbReference type="Proteomes" id="UP000327424">
    <property type="component" value="Chromosome"/>
</dbReference>
<organism evidence="2 3">
    <name type="scientific">Moritella marina ATCC 15381</name>
    <dbReference type="NCBI Taxonomy" id="1202962"/>
    <lineage>
        <taxon>Bacteria</taxon>
        <taxon>Pseudomonadati</taxon>
        <taxon>Pseudomonadota</taxon>
        <taxon>Gammaproteobacteria</taxon>
        <taxon>Alteromonadales</taxon>
        <taxon>Moritellaceae</taxon>
        <taxon>Moritella</taxon>
    </lineage>
</organism>